<dbReference type="Gene3D" id="1.10.1740.10">
    <property type="match status" value="1"/>
</dbReference>
<name>A0ABX1BMB0_9ACTN</name>
<dbReference type="Gene3D" id="1.10.10.10">
    <property type="entry name" value="Winged helix-like DNA-binding domain superfamily/Winged helix DNA-binding domain"/>
    <property type="match status" value="1"/>
</dbReference>
<keyword evidence="9" id="KW-1185">Reference proteome</keyword>
<evidence type="ECO:0000256" key="2">
    <source>
        <dbReference type="ARBA" id="ARBA00023015"/>
    </source>
</evidence>
<dbReference type="InterPro" id="IPR013249">
    <property type="entry name" value="RNA_pol_sigma70_r4_t2"/>
</dbReference>
<dbReference type="Proteomes" id="UP000696294">
    <property type="component" value="Unassembled WGS sequence"/>
</dbReference>
<evidence type="ECO:0000256" key="1">
    <source>
        <dbReference type="ARBA" id="ARBA00010641"/>
    </source>
</evidence>
<evidence type="ECO:0000256" key="4">
    <source>
        <dbReference type="ARBA" id="ARBA00023125"/>
    </source>
</evidence>
<keyword evidence="2" id="KW-0805">Transcription regulation</keyword>
<dbReference type="InterPro" id="IPR007627">
    <property type="entry name" value="RNA_pol_sigma70_r2"/>
</dbReference>
<evidence type="ECO:0000259" key="6">
    <source>
        <dbReference type="Pfam" id="PF04542"/>
    </source>
</evidence>
<dbReference type="InterPro" id="IPR013325">
    <property type="entry name" value="RNA_pol_sigma_r2"/>
</dbReference>
<sequence>MRVVFVKRLEPTRLNPHERESIPDERARTGVTVHNTRNGPERLGVPPDLFDAHFAEIHRYIARRLSEDVADDLAADVFVIAVGGGYDPSVGAVRPWLYGIATNLIARHRRTEIRRWKAISRAAERDGGGGHEDEVLDRVSAARFTGPLAGALAGLKQRDRDVVLLIALGGLGHAEVAQALGIPYGTVASRLSRARKHLRKALGDVNPFKEGFDG</sequence>
<evidence type="ECO:0000256" key="3">
    <source>
        <dbReference type="ARBA" id="ARBA00023082"/>
    </source>
</evidence>
<dbReference type="PANTHER" id="PTHR43133:SF8">
    <property type="entry name" value="RNA POLYMERASE SIGMA FACTOR HI_1459-RELATED"/>
    <property type="match status" value="1"/>
</dbReference>
<dbReference type="NCBIfam" id="TIGR02937">
    <property type="entry name" value="sigma70-ECF"/>
    <property type="match status" value="1"/>
</dbReference>
<dbReference type="InterPro" id="IPR014284">
    <property type="entry name" value="RNA_pol_sigma-70_dom"/>
</dbReference>
<dbReference type="Pfam" id="PF04542">
    <property type="entry name" value="Sigma70_r2"/>
    <property type="match status" value="1"/>
</dbReference>
<dbReference type="Pfam" id="PF08281">
    <property type="entry name" value="Sigma70_r4_2"/>
    <property type="match status" value="1"/>
</dbReference>
<dbReference type="InterPro" id="IPR036388">
    <property type="entry name" value="WH-like_DNA-bd_sf"/>
</dbReference>
<accession>A0ABX1BMB0</accession>
<protein>
    <submittedName>
        <fullName evidence="8">RNA polymerase sigma factor</fullName>
    </submittedName>
</protein>
<comment type="caution">
    <text evidence="8">The sequence shown here is derived from an EMBL/GenBank/DDBJ whole genome shotgun (WGS) entry which is preliminary data.</text>
</comment>
<evidence type="ECO:0000313" key="8">
    <source>
        <dbReference type="EMBL" id="NJP95923.1"/>
    </source>
</evidence>
<dbReference type="PANTHER" id="PTHR43133">
    <property type="entry name" value="RNA POLYMERASE ECF-TYPE SIGMA FACTO"/>
    <property type="match status" value="1"/>
</dbReference>
<dbReference type="SUPFAM" id="SSF88946">
    <property type="entry name" value="Sigma2 domain of RNA polymerase sigma factors"/>
    <property type="match status" value="1"/>
</dbReference>
<organism evidence="8 9">
    <name type="scientific">Nonomuraea composti</name>
    <dbReference type="NCBI Taxonomy" id="2720023"/>
    <lineage>
        <taxon>Bacteria</taxon>
        <taxon>Bacillati</taxon>
        <taxon>Actinomycetota</taxon>
        <taxon>Actinomycetes</taxon>
        <taxon>Streptosporangiales</taxon>
        <taxon>Streptosporangiaceae</taxon>
        <taxon>Nonomuraea</taxon>
    </lineage>
</organism>
<dbReference type="SUPFAM" id="SSF88659">
    <property type="entry name" value="Sigma3 and sigma4 domains of RNA polymerase sigma factors"/>
    <property type="match status" value="1"/>
</dbReference>
<keyword evidence="3" id="KW-0731">Sigma factor</keyword>
<dbReference type="InterPro" id="IPR013324">
    <property type="entry name" value="RNA_pol_sigma_r3/r4-like"/>
</dbReference>
<keyword evidence="4" id="KW-0238">DNA-binding</keyword>
<dbReference type="InterPro" id="IPR039425">
    <property type="entry name" value="RNA_pol_sigma-70-like"/>
</dbReference>
<feature type="domain" description="RNA polymerase sigma factor 70 region 4 type 2" evidence="7">
    <location>
        <begin position="150"/>
        <end position="198"/>
    </location>
</feature>
<evidence type="ECO:0000259" key="7">
    <source>
        <dbReference type="Pfam" id="PF08281"/>
    </source>
</evidence>
<gene>
    <name evidence="8" type="ORF">HCN51_41915</name>
</gene>
<evidence type="ECO:0000256" key="5">
    <source>
        <dbReference type="ARBA" id="ARBA00023163"/>
    </source>
</evidence>
<evidence type="ECO:0000313" key="9">
    <source>
        <dbReference type="Proteomes" id="UP000696294"/>
    </source>
</evidence>
<dbReference type="CDD" id="cd06171">
    <property type="entry name" value="Sigma70_r4"/>
    <property type="match status" value="1"/>
</dbReference>
<proteinExistence type="inferred from homology"/>
<dbReference type="EMBL" id="JAATEP010000043">
    <property type="protein sequence ID" value="NJP95923.1"/>
    <property type="molecule type" value="Genomic_DNA"/>
</dbReference>
<keyword evidence="5" id="KW-0804">Transcription</keyword>
<comment type="similarity">
    <text evidence="1">Belongs to the sigma-70 factor family. ECF subfamily.</text>
</comment>
<reference evidence="8 9" key="1">
    <citation type="submission" date="2020-03" db="EMBL/GenBank/DDBJ databases">
        <title>WGS of actinomycetes isolated from Thailand.</title>
        <authorList>
            <person name="Thawai C."/>
        </authorList>
    </citation>
    <scope>NUCLEOTIDE SEQUENCE [LARGE SCALE GENOMIC DNA]</scope>
    <source>
        <strain evidence="8 9">FMUSA5-5</strain>
    </source>
</reference>
<feature type="domain" description="RNA polymerase sigma-70 region 2" evidence="6">
    <location>
        <begin position="50"/>
        <end position="112"/>
    </location>
</feature>